<dbReference type="EMBL" id="SNXC01000011">
    <property type="protein sequence ID" value="TDO97913.1"/>
    <property type="molecule type" value="Genomic_DNA"/>
</dbReference>
<reference evidence="2 3" key="1">
    <citation type="submission" date="2019-03" db="EMBL/GenBank/DDBJ databases">
        <title>Genomic Encyclopedia of Type Strains, Phase III (KMG-III): the genomes of soil and plant-associated and newly described type strains.</title>
        <authorList>
            <person name="Whitman W."/>
        </authorList>
    </citation>
    <scope>NUCLEOTIDE SEQUENCE [LARGE SCALE GENOMIC DNA]</scope>
    <source>
        <strain evidence="2 3">CECT 7378</strain>
    </source>
</reference>
<name>A0A4R6M920_9GAMM</name>
<keyword evidence="1" id="KW-0732">Signal</keyword>
<evidence type="ECO:0000313" key="3">
    <source>
        <dbReference type="Proteomes" id="UP000294656"/>
    </source>
</evidence>
<proteinExistence type="predicted"/>
<dbReference type="Proteomes" id="UP000294656">
    <property type="component" value="Unassembled WGS sequence"/>
</dbReference>
<evidence type="ECO:0000313" key="2">
    <source>
        <dbReference type="EMBL" id="TDO97913.1"/>
    </source>
</evidence>
<feature type="chain" id="PRO_5020570194" evidence="1">
    <location>
        <begin position="26"/>
        <end position="344"/>
    </location>
</feature>
<dbReference type="OrthoDB" id="6097628at2"/>
<dbReference type="AlphaFoldDB" id="A0A4R6M920"/>
<gene>
    <name evidence="2" type="ORF">DFP79_1542</name>
</gene>
<protein>
    <submittedName>
        <fullName evidence="2">LPP20 lipoprotein</fullName>
    </submittedName>
</protein>
<feature type="signal peptide" evidence="1">
    <location>
        <begin position="1"/>
        <end position="25"/>
    </location>
</feature>
<dbReference type="RefSeq" id="WP_133503332.1">
    <property type="nucleotide sequence ID" value="NZ_SNXC01000011.1"/>
</dbReference>
<sequence length="344" mass="37804">MRISSTFFRHNRLILGVCLSGLLTACVGSGGDTASQSNAVATMPEWISNPPKDARYLYGVGSYSKIEDLAEAYKQAEQNGNAQIAQQLRTQVSQVNTQDIQVTQETGQQEHVLKAQSAYTKSKSVNIELDQIQNQARFQDDQYVYALQAFDRSKAASRLRQKIDKLDGSIRAIGAKLALDLEPNPKDWRAYLSLIPLFSERQLQVQKLELYSKSGAIFPPDSKVKAIQQALGVALKSFAFKVDSDALFNPVSSQLTEVGLRAGTDNVVWLLSTTTQSRSENKAGRTYTFTEGTLNLSTSSGEPLGSWTAKGRGISKQEASAILKAQQDWSEKAVSAMFQWMTGS</sequence>
<keyword evidence="2" id="KW-0449">Lipoprotein</keyword>
<keyword evidence="3" id="KW-1185">Reference proteome</keyword>
<comment type="caution">
    <text evidence="2">The sequence shown here is derived from an EMBL/GenBank/DDBJ whole genome shotgun (WGS) entry which is preliminary data.</text>
</comment>
<organism evidence="2 3">
    <name type="scientific">Marinomonas balearica</name>
    <dbReference type="NCBI Taxonomy" id="491947"/>
    <lineage>
        <taxon>Bacteria</taxon>
        <taxon>Pseudomonadati</taxon>
        <taxon>Pseudomonadota</taxon>
        <taxon>Gammaproteobacteria</taxon>
        <taxon>Oceanospirillales</taxon>
        <taxon>Oceanospirillaceae</taxon>
        <taxon>Marinomonas</taxon>
    </lineage>
</organism>
<dbReference type="Gene3D" id="3.10.28.20">
    <property type="entry name" value="Acetamidase/Formamidase-like domains"/>
    <property type="match status" value="1"/>
</dbReference>
<evidence type="ECO:0000256" key="1">
    <source>
        <dbReference type="SAM" id="SignalP"/>
    </source>
</evidence>
<accession>A0A4R6M920</accession>
<dbReference type="PROSITE" id="PS51257">
    <property type="entry name" value="PROKAR_LIPOPROTEIN"/>
    <property type="match status" value="1"/>
</dbReference>